<feature type="region of interest" description="Disordered" evidence="1">
    <location>
        <begin position="40"/>
        <end position="64"/>
    </location>
</feature>
<evidence type="ECO:0000256" key="1">
    <source>
        <dbReference type="SAM" id="MobiDB-lite"/>
    </source>
</evidence>
<evidence type="ECO:0000313" key="3">
    <source>
        <dbReference type="Proteomes" id="UP000276133"/>
    </source>
</evidence>
<name>A0A3M7RPW4_BRAPC</name>
<proteinExistence type="predicted"/>
<reference evidence="2 3" key="1">
    <citation type="journal article" date="2018" name="Sci. Rep.">
        <title>Genomic signatures of local adaptation to the degree of environmental predictability in rotifers.</title>
        <authorList>
            <person name="Franch-Gras L."/>
            <person name="Hahn C."/>
            <person name="Garcia-Roger E.M."/>
            <person name="Carmona M.J."/>
            <person name="Serra M."/>
            <person name="Gomez A."/>
        </authorList>
    </citation>
    <scope>NUCLEOTIDE SEQUENCE [LARGE SCALE GENOMIC DNA]</scope>
    <source>
        <strain evidence="2">HYR1</strain>
    </source>
</reference>
<keyword evidence="3" id="KW-1185">Reference proteome</keyword>
<accession>A0A3M7RPW4</accession>
<gene>
    <name evidence="2" type="ORF">BpHYR1_052116</name>
</gene>
<dbReference type="EMBL" id="REGN01002928">
    <property type="protein sequence ID" value="RNA25440.1"/>
    <property type="molecule type" value="Genomic_DNA"/>
</dbReference>
<dbReference type="Proteomes" id="UP000276133">
    <property type="component" value="Unassembled WGS sequence"/>
</dbReference>
<sequence>MKQSETASPNAAVGKQKLLHFVSSAKPVFEKYNKKKAILESESSSDEPNLAISQFHPDLNKKFL</sequence>
<evidence type="ECO:0000313" key="2">
    <source>
        <dbReference type="EMBL" id="RNA25440.1"/>
    </source>
</evidence>
<protein>
    <submittedName>
        <fullName evidence="2">Uncharacterized protein</fullName>
    </submittedName>
</protein>
<organism evidence="2 3">
    <name type="scientific">Brachionus plicatilis</name>
    <name type="common">Marine rotifer</name>
    <name type="synonym">Brachionus muelleri</name>
    <dbReference type="NCBI Taxonomy" id="10195"/>
    <lineage>
        <taxon>Eukaryota</taxon>
        <taxon>Metazoa</taxon>
        <taxon>Spiralia</taxon>
        <taxon>Gnathifera</taxon>
        <taxon>Rotifera</taxon>
        <taxon>Eurotatoria</taxon>
        <taxon>Monogononta</taxon>
        <taxon>Pseudotrocha</taxon>
        <taxon>Ploima</taxon>
        <taxon>Brachionidae</taxon>
        <taxon>Brachionus</taxon>
    </lineage>
</organism>
<comment type="caution">
    <text evidence="2">The sequence shown here is derived from an EMBL/GenBank/DDBJ whole genome shotgun (WGS) entry which is preliminary data.</text>
</comment>
<dbReference type="AlphaFoldDB" id="A0A3M7RPW4"/>